<organism evidence="1">
    <name type="scientific">Rhizophora mucronata</name>
    <name type="common">Asiatic mangrove</name>
    <dbReference type="NCBI Taxonomy" id="61149"/>
    <lineage>
        <taxon>Eukaryota</taxon>
        <taxon>Viridiplantae</taxon>
        <taxon>Streptophyta</taxon>
        <taxon>Embryophyta</taxon>
        <taxon>Tracheophyta</taxon>
        <taxon>Spermatophyta</taxon>
        <taxon>Magnoliopsida</taxon>
        <taxon>eudicotyledons</taxon>
        <taxon>Gunneridae</taxon>
        <taxon>Pentapetalae</taxon>
        <taxon>rosids</taxon>
        <taxon>fabids</taxon>
        <taxon>Malpighiales</taxon>
        <taxon>Rhizophoraceae</taxon>
        <taxon>Rhizophora</taxon>
    </lineage>
</organism>
<name>A0A2P2NNM3_RHIMU</name>
<protein>
    <submittedName>
        <fullName evidence="1">Uncharacterized protein</fullName>
    </submittedName>
</protein>
<accession>A0A2P2NNM3</accession>
<dbReference type="EMBL" id="GGEC01063592">
    <property type="protein sequence ID" value="MBX44076.1"/>
    <property type="molecule type" value="Transcribed_RNA"/>
</dbReference>
<dbReference type="AlphaFoldDB" id="A0A2P2NNM3"/>
<proteinExistence type="predicted"/>
<evidence type="ECO:0000313" key="1">
    <source>
        <dbReference type="EMBL" id="MBX44076.1"/>
    </source>
</evidence>
<sequence length="58" mass="6314">MCCSSDDHVAHPTTNSHSFSWCEALLLACAPSLSLSTRLTVPSWRTNSCIFSLRDSGI</sequence>
<reference evidence="1" key="1">
    <citation type="submission" date="2018-02" db="EMBL/GenBank/DDBJ databases">
        <title>Rhizophora mucronata_Transcriptome.</title>
        <authorList>
            <person name="Meera S.P."/>
            <person name="Sreeshan A."/>
            <person name="Augustine A."/>
        </authorList>
    </citation>
    <scope>NUCLEOTIDE SEQUENCE</scope>
    <source>
        <tissue evidence="1">Leaf</tissue>
    </source>
</reference>